<dbReference type="InterPro" id="IPR004358">
    <property type="entry name" value="Sig_transdc_His_kin-like_C"/>
</dbReference>
<keyword evidence="9" id="KW-1185">Reference proteome</keyword>
<dbReference type="PRINTS" id="PR00344">
    <property type="entry name" value="BCTRLSENSOR"/>
</dbReference>
<evidence type="ECO:0000313" key="9">
    <source>
        <dbReference type="Proteomes" id="UP000784128"/>
    </source>
</evidence>
<evidence type="ECO:0000256" key="5">
    <source>
        <dbReference type="SAM" id="Phobius"/>
    </source>
</evidence>
<evidence type="ECO:0000256" key="4">
    <source>
        <dbReference type="SAM" id="Coils"/>
    </source>
</evidence>
<dbReference type="RefSeq" id="WP_214301008.1">
    <property type="nucleotide sequence ID" value="NZ_JAHDYS010000018.1"/>
</dbReference>
<keyword evidence="5" id="KW-0812">Transmembrane</keyword>
<reference evidence="8 9" key="1">
    <citation type="submission" date="2021-05" db="EMBL/GenBank/DDBJ databases">
        <title>The draft genome of Geobacter chapellei DSM 13688.</title>
        <authorList>
            <person name="Xu Z."/>
            <person name="Masuda Y."/>
            <person name="Itoh H."/>
            <person name="Senoo K."/>
        </authorList>
    </citation>
    <scope>NUCLEOTIDE SEQUENCE [LARGE SCALE GENOMIC DNA]</scope>
    <source>
        <strain evidence="8 9">DSM 13688</strain>
    </source>
</reference>
<comment type="caution">
    <text evidence="8">The sequence shown here is derived from an EMBL/GenBank/DDBJ whole genome shotgun (WGS) entry which is preliminary data.</text>
</comment>
<dbReference type="InterPro" id="IPR035965">
    <property type="entry name" value="PAS-like_dom_sf"/>
</dbReference>
<accession>A0ABS5UBZ7</accession>
<keyword evidence="3" id="KW-0597">Phosphoprotein</keyword>
<dbReference type="PROSITE" id="PS50109">
    <property type="entry name" value="HIS_KIN"/>
    <property type="match status" value="1"/>
</dbReference>
<feature type="transmembrane region" description="Helical" evidence="5">
    <location>
        <begin position="31"/>
        <end position="52"/>
    </location>
</feature>
<dbReference type="InterPro" id="IPR005467">
    <property type="entry name" value="His_kinase_dom"/>
</dbReference>
<proteinExistence type="predicted"/>
<dbReference type="Gene3D" id="3.30.450.20">
    <property type="entry name" value="PAS domain"/>
    <property type="match status" value="1"/>
</dbReference>
<evidence type="ECO:0000259" key="7">
    <source>
        <dbReference type="PROSITE" id="PS50112"/>
    </source>
</evidence>
<dbReference type="SUPFAM" id="SSF47384">
    <property type="entry name" value="Homodimeric domain of signal transducing histidine kinase"/>
    <property type="match status" value="1"/>
</dbReference>
<evidence type="ECO:0000256" key="2">
    <source>
        <dbReference type="ARBA" id="ARBA00012438"/>
    </source>
</evidence>
<organism evidence="8 9">
    <name type="scientific">Pelotalea chapellei</name>
    <dbReference type="NCBI Taxonomy" id="44671"/>
    <lineage>
        <taxon>Bacteria</taxon>
        <taxon>Pseudomonadati</taxon>
        <taxon>Thermodesulfobacteriota</taxon>
        <taxon>Desulfuromonadia</taxon>
        <taxon>Geobacterales</taxon>
        <taxon>Geobacteraceae</taxon>
        <taxon>Pelotalea</taxon>
    </lineage>
</organism>
<feature type="domain" description="PAS" evidence="7">
    <location>
        <begin position="143"/>
        <end position="187"/>
    </location>
</feature>
<evidence type="ECO:0000256" key="1">
    <source>
        <dbReference type="ARBA" id="ARBA00000085"/>
    </source>
</evidence>
<dbReference type="SMART" id="SM00387">
    <property type="entry name" value="HATPase_c"/>
    <property type="match status" value="1"/>
</dbReference>
<dbReference type="NCBIfam" id="TIGR00229">
    <property type="entry name" value="sensory_box"/>
    <property type="match status" value="1"/>
</dbReference>
<name>A0ABS5UBZ7_9BACT</name>
<dbReference type="InterPro" id="IPR036890">
    <property type="entry name" value="HATPase_C_sf"/>
</dbReference>
<dbReference type="PROSITE" id="PS50112">
    <property type="entry name" value="PAS"/>
    <property type="match status" value="1"/>
</dbReference>
<keyword evidence="5" id="KW-0472">Membrane</keyword>
<comment type="catalytic activity">
    <reaction evidence="1">
        <text>ATP + protein L-histidine = ADP + protein N-phospho-L-histidine.</text>
        <dbReference type="EC" id="2.7.13.3"/>
    </reaction>
</comment>
<feature type="domain" description="Histidine kinase" evidence="6">
    <location>
        <begin position="289"/>
        <end position="526"/>
    </location>
</feature>
<dbReference type="Gene3D" id="3.30.565.10">
    <property type="entry name" value="Histidine kinase-like ATPase, C-terminal domain"/>
    <property type="match status" value="1"/>
</dbReference>
<evidence type="ECO:0000256" key="3">
    <source>
        <dbReference type="ARBA" id="ARBA00022553"/>
    </source>
</evidence>
<dbReference type="InterPro" id="IPR003594">
    <property type="entry name" value="HATPase_dom"/>
</dbReference>
<dbReference type="CDD" id="cd00082">
    <property type="entry name" value="HisKA"/>
    <property type="match status" value="1"/>
</dbReference>
<dbReference type="PANTHER" id="PTHR43065:SF42">
    <property type="entry name" value="TWO-COMPONENT SENSOR PPRA"/>
    <property type="match status" value="1"/>
</dbReference>
<dbReference type="EC" id="2.7.13.3" evidence="2"/>
<dbReference type="PANTHER" id="PTHR43065">
    <property type="entry name" value="SENSOR HISTIDINE KINASE"/>
    <property type="match status" value="1"/>
</dbReference>
<dbReference type="Pfam" id="PF02518">
    <property type="entry name" value="HATPase_c"/>
    <property type="match status" value="1"/>
</dbReference>
<dbReference type="SUPFAM" id="SSF55785">
    <property type="entry name" value="PYP-like sensor domain (PAS domain)"/>
    <property type="match status" value="1"/>
</dbReference>
<keyword evidence="4" id="KW-0175">Coiled coil</keyword>
<evidence type="ECO:0000313" key="8">
    <source>
        <dbReference type="EMBL" id="MBT1073202.1"/>
    </source>
</evidence>
<protein>
    <recommendedName>
        <fullName evidence="2">histidine kinase</fullName>
        <ecNumber evidence="2">2.7.13.3</ecNumber>
    </recommendedName>
</protein>
<gene>
    <name evidence="8" type="ORF">KJB30_15515</name>
</gene>
<feature type="coiled-coil region" evidence="4">
    <location>
        <begin position="109"/>
        <end position="143"/>
    </location>
</feature>
<evidence type="ECO:0000259" key="6">
    <source>
        <dbReference type="PROSITE" id="PS50109"/>
    </source>
</evidence>
<keyword evidence="5" id="KW-1133">Transmembrane helix</keyword>
<dbReference type="SUPFAM" id="SSF55874">
    <property type="entry name" value="ATPase domain of HSP90 chaperone/DNA topoisomerase II/histidine kinase"/>
    <property type="match status" value="1"/>
</dbReference>
<dbReference type="InterPro" id="IPR036097">
    <property type="entry name" value="HisK_dim/P_sf"/>
</dbReference>
<feature type="transmembrane region" description="Helical" evidence="5">
    <location>
        <begin position="64"/>
        <end position="84"/>
    </location>
</feature>
<dbReference type="EMBL" id="JAHDYS010000018">
    <property type="protein sequence ID" value="MBT1073202.1"/>
    <property type="molecule type" value="Genomic_DNA"/>
</dbReference>
<sequence length="539" mass="61107">MKPIQPDLDDNLEFQKRSLTDRQRKIIFSPLRLVVTLAVCIFLIEFMNMILIEKYTKLSVAQETLLDATFLTIALIPILYFYLFRPLLHLIKDYELTEGQLKSYQTQLEHKVAKRTRDLEDALENLRKENEKKRLTKLALSESEARFRQLFDQCEDAVILIEQESGAIIDINPTTEEIFRKQREDIMAGGLPVLCSQAEQFPRLKLILDDIARRNVSNLIDRFKCTVAPGEERILSFRGKPITLQGSKVVYATFRDITTRVRLEEEALEIQARLIQANRMTSLGQLVASVAHEINNPNNYILMNATLLQQTWRDIHSVLRDRFEREGDFMIGRTTFSEAATFLPEVYEGIAEGARRISEIVENLKEHGRDDRTLTQLTNLNEVVRLSVSLLNHMIARTTHHFTLELGENLPAVRSGLGQLQQVVINLITNALQALPDAEHGIRVSTGLSEDGQQVVLSIHDEGEGIPEKIASRIMEPFFTTRLDRGGTGLGLAICYNIVNDYGGTIEFDSEPGKGTTFTVSLQQAENCGDNARECHAGK</sequence>
<dbReference type="InterPro" id="IPR003661">
    <property type="entry name" value="HisK_dim/P_dom"/>
</dbReference>
<dbReference type="InterPro" id="IPR000014">
    <property type="entry name" value="PAS"/>
</dbReference>
<dbReference type="Pfam" id="PF13188">
    <property type="entry name" value="PAS_8"/>
    <property type="match status" value="1"/>
</dbReference>
<dbReference type="Proteomes" id="UP000784128">
    <property type="component" value="Unassembled WGS sequence"/>
</dbReference>
<dbReference type="Gene3D" id="1.10.287.130">
    <property type="match status" value="1"/>
</dbReference>